<keyword evidence="9" id="KW-0472">Membrane</keyword>
<dbReference type="Proteomes" id="UP000515275">
    <property type="component" value="Chromosome"/>
</dbReference>
<evidence type="ECO:0000256" key="2">
    <source>
        <dbReference type="ARBA" id="ARBA00022448"/>
    </source>
</evidence>
<name>A0A7G7YQ15_9CORY</name>
<keyword evidence="6 11" id="KW-0067">ATP-binding</keyword>
<dbReference type="PANTHER" id="PTHR42771">
    <property type="entry name" value="IRON(3+)-HYDROXAMATE IMPORT ATP-BINDING PROTEIN FHUC"/>
    <property type="match status" value="1"/>
</dbReference>
<dbReference type="InterPro" id="IPR051535">
    <property type="entry name" value="Siderophore_ABC-ATPase"/>
</dbReference>
<dbReference type="PANTHER" id="PTHR42771:SF2">
    <property type="entry name" value="IRON(3+)-HYDROXAMATE IMPORT ATP-BINDING PROTEIN FHUC"/>
    <property type="match status" value="1"/>
</dbReference>
<dbReference type="KEGG" id="cans:GP473_07845"/>
<sequence>MISVTDLTVGYSTGVPVIRDLCLDIPEGKITTIIGPNGCGKSTLLRAMARIIPHTNGQVRLNGVDISKIGRKELAKKLAVLPQSPTAPEGILVSDLVARGRFPHQSWYAQWSSTDEKEVIRALELTNTSHLAHRHLDELSGGQRQSVWLSMVLAQNTDIVFLDEPTTHLDLANAVEVLELIRSLNNDAGRTIVMVLHDLNLACRYSDHLVVLSDGSLIAHGDPHSVVSPDMLERAFGLSAKIIPDPLTGGPLIIPYPCRI</sequence>
<evidence type="ECO:0000256" key="4">
    <source>
        <dbReference type="ARBA" id="ARBA00022496"/>
    </source>
</evidence>
<reference evidence="11 12" key="1">
    <citation type="submission" date="2019-12" db="EMBL/GenBank/DDBJ databases">
        <title>Corynebacterium sp. nov., isolated from feces of the Anser Albifrons in China.</title>
        <authorList>
            <person name="Liu Q."/>
        </authorList>
    </citation>
    <scope>NUCLEOTIDE SEQUENCE [LARGE SCALE GENOMIC DNA]</scope>
    <source>
        <strain evidence="11 12">23H37-10</strain>
    </source>
</reference>
<proteinExistence type="predicted"/>
<dbReference type="AlphaFoldDB" id="A0A7G7YQ15"/>
<evidence type="ECO:0000256" key="7">
    <source>
        <dbReference type="ARBA" id="ARBA00023004"/>
    </source>
</evidence>
<protein>
    <submittedName>
        <fullName evidence="11">ATP-binding cassette domain-containing protein</fullName>
    </submittedName>
</protein>
<dbReference type="RefSeq" id="WP_186276817.1">
    <property type="nucleotide sequence ID" value="NZ_CP046883.1"/>
</dbReference>
<organism evidence="11 12">
    <name type="scientific">Corynebacterium anserum</name>
    <dbReference type="NCBI Taxonomy" id="2684406"/>
    <lineage>
        <taxon>Bacteria</taxon>
        <taxon>Bacillati</taxon>
        <taxon>Actinomycetota</taxon>
        <taxon>Actinomycetes</taxon>
        <taxon>Mycobacteriales</taxon>
        <taxon>Corynebacteriaceae</taxon>
        <taxon>Corynebacterium</taxon>
    </lineage>
</organism>
<dbReference type="EMBL" id="CP046883">
    <property type="protein sequence ID" value="QNH96585.1"/>
    <property type="molecule type" value="Genomic_DNA"/>
</dbReference>
<feature type="domain" description="ABC transporter" evidence="10">
    <location>
        <begin position="2"/>
        <end position="239"/>
    </location>
</feature>
<keyword evidence="8" id="KW-0406">Ion transport</keyword>
<dbReference type="PROSITE" id="PS50893">
    <property type="entry name" value="ABC_TRANSPORTER_2"/>
    <property type="match status" value="1"/>
</dbReference>
<evidence type="ECO:0000256" key="8">
    <source>
        <dbReference type="ARBA" id="ARBA00023065"/>
    </source>
</evidence>
<evidence type="ECO:0000256" key="1">
    <source>
        <dbReference type="ARBA" id="ARBA00004202"/>
    </source>
</evidence>
<dbReference type="GO" id="GO:0005524">
    <property type="term" value="F:ATP binding"/>
    <property type="evidence" value="ECO:0007669"/>
    <property type="project" value="UniProtKB-KW"/>
</dbReference>
<keyword evidence="4" id="KW-0410">Iron transport</keyword>
<dbReference type="SUPFAM" id="SSF52540">
    <property type="entry name" value="P-loop containing nucleoside triphosphate hydrolases"/>
    <property type="match status" value="1"/>
</dbReference>
<evidence type="ECO:0000313" key="12">
    <source>
        <dbReference type="Proteomes" id="UP000515275"/>
    </source>
</evidence>
<dbReference type="GO" id="GO:0016887">
    <property type="term" value="F:ATP hydrolysis activity"/>
    <property type="evidence" value="ECO:0007669"/>
    <property type="project" value="InterPro"/>
</dbReference>
<keyword evidence="7" id="KW-0408">Iron</keyword>
<gene>
    <name evidence="11" type="ORF">GP473_07845</name>
</gene>
<comment type="subcellular location">
    <subcellularLocation>
        <location evidence="1">Cell membrane</location>
        <topology evidence="1">Peripheral membrane protein</topology>
    </subcellularLocation>
</comment>
<evidence type="ECO:0000259" key="10">
    <source>
        <dbReference type="PROSITE" id="PS50893"/>
    </source>
</evidence>
<keyword evidence="12" id="KW-1185">Reference proteome</keyword>
<evidence type="ECO:0000256" key="6">
    <source>
        <dbReference type="ARBA" id="ARBA00022840"/>
    </source>
</evidence>
<keyword evidence="5" id="KW-0547">Nucleotide-binding</keyword>
<dbReference type="InterPro" id="IPR003593">
    <property type="entry name" value="AAA+_ATPase"/>
</dbReference>
<dbReference type="Pfam" id="PF00005">
    <property type="entry name" value="ABC_tran"/>
    <property type="match status" value="1"/>
</dbReference>
<dbReference type="Gene3D" id="3.40.50.300">
    <property type="entry name" value="P-loop containing nucleotide triphosphate hydrolases"/>
    <property type="match status" value="1"/>
</dbReference>
<keyword evidence="2" id="KW-0813">Transport</keyword>
<evidence type="ECO:0000256" key="9">
    <source>
        <dbReference type="ARBA" id="ARBA00023136"/>
    </source>
</evidence>
<dbReference type="FunFam" id="3.40.50.300:FF:000134">
    <property type="entry name" value="Iron-enterobactin ABC transporter ATP-binding protein"/>
    <property type="match status" value="1"/>
</dbReference>
<dbReference type="InterPro" id="IPR027417">
    <property type="entry name" value="P-loop_NTPase"/>
</dbReference>
<dbReference type="InterPro" id="IPR003439">
    <property type="entry name" value="ABC_transporter-like_ATP-bd"/>
</dbReference>
<dbReference type="CDD" id="cd03214">
    <property type="entry name" value="ABC_Iron-Siderophores_B12_Hemin"/>
    <property type="match status" value="1"/>
</dbReference>
<dbReference type="SMART" id="SM00382">
    <property type="entry name" value="AAA"/>
    <property type="match status" value="1"/>
</dbReference>
<dbReference type="GO" id="GO:0005886">
    <property type="term" value="C:plasma membrane"/>
    <property type="evidence" value="ECO:0007669"/>
    <property type="project" value="UniProtKB-SubCell"/>
</dbReference>
<evidence type="ECO:0000256" key="3">
    <source>
        <dbReference type="ARBA" id="ARBA00022475"/>
    </source>
</evidence>
<keyword evidence="3" id="KW-1003">Cell membrane</keyword>
<accession>A0A7G7YQ15</accession>
<evidence type="ECO:0000313" key="11">
    <source>
        <dbReference type="EMBL" id="QNH96585.1"/>
    </source>
</evidence>
<dbReference type="GO" id="GO:0006826">
    <property type="term" value="P:iron ion transport"/>
    <property type="evidence" value="ECO:0007669"/>
    <property type="project" value="UniProtKB-KW"/>
</dbReference>
<evidence type="ECO:0000256" key="5">
    <source>
        <dbReference type="ARBA" id="ARBA00022741"/>
    </source>
</evidence>